<evidence type="ECO:0000256" key="7">
    <source>
        <dbReference type="ARBA" id="ARBA00022917"/>
    </source>
</evidence>
<keyword evidence="3 9" id="KW-0436">Ligase</keyword>
<dbReference type="SUPFAM" id="SSF55681">
    <property type="entry name" value="Class II aaRS and biotin synthetases"/>
    <property type="match status" value="1"/>
</dbReference>
<dbReference type="InterPro" id="IPR018162">
    <property type="entry name" value="Ala-tRNA-ligase_IIc_anticod-bd"/>
</dbReference>
<dbReference type="AlphaFoldDB" id="A0A2M7BV19"/>
<dbReference type="InterPro" id="IPR023033">
    <property type="entry name" value="Ala_tRNA_ligase_euk/bac"/>
</dbReference>
<evidence type="ECO:0000256" key="6">
    <source>
        <dbReference type="ARBA" id="ARBA00022884"/>
    </source>
</evidence>
<dbReference type="GO" id="GO:0000049">
    <property type="term" value="F:tRNA binding"/>
    <property type="evidence" value="ECO:0007669"/>
    <property type="project" value="UniProtKB-KW"/>
</dbReference>
<comment type="similarity">
    <text evidence="1 9">Belongs to the class-II aminoacyl-tRNA synthetase family.</text>
</comment>
<dbReference type="PANTHER" id="PTHR11777">
    <property type="entry name" value="ALANYL-TRNA SYNTHETASE"/>
    <property type="match status" value="1"/>
</dbReference>
<sequence>MTAQELRQKFLDFFKNKGHAVLASASLIPENDPTTLFISAGMHPLVPYLMGEAHPQGKRLASVQKCIRTRDIDQVGDGYHHTFFEMLGNWSLGDYFKKEAIAWSYEFLTKHLNIPMGRLAISVFKGDQDAPLDRESISIWRNVGIPEERIVKLGKDDNWWGPAGQTGPCGPDTEIFFWNDNKNPAPKNFDPKNTHWVEIWNDVFMEYDKTAEGRYEPLKQKNVDTGMGLERTLAVLNGLADDYQTELFINQIRKIEESSGKKYGESEKIIKAMRIIVDHIKAVAFIMADDKGILPSNLDQGYVIRRLIRRAVRYGRQLEIENDLWTKEIARAVIEDYQGIYPELGRNKGFILDNLDKEEAKFKKTLEKGLRELEKMRPKKLNIWPNHPKSFLAPYELSGDKLFNLYSTYGFPIEMSLEELKRIYQEFNCKHGSNIKLSKYDEDRILQQFHTALEKHQELSRTAASGKFKSGLADTSEETKKLHTAAHLLLAALRKVLGEHVLQKGSNITAERLRFDFSHNEKMTDGQKQEVEKIVNEVIRKDLPVKGEEMSLDEAKKQGAMGVFESKYGDKVKVYSIGDFSKEICAGPHAEQTGQLGHFKITKEQSSGAGVRRIKAILE</sequence>
<name>A0A2M7BV19_9BACT</name>
<dbReference type="GO" id="GO:0008270">
    <property type="term" value="F:zinc ion binding"/>
    <property type="evidence" value="ECO:0007669"/>
    <property type="project" value="UniProtKB-UniRule"/>
</dbReference>
<comment type="subcellular location">
    <subcellularLocation>
        <location evidence="9">Cytoplasm</location>
    </subcellularLocation>
</comment>
<comment type="cofactor">
    <cofactor evidence="9">
        <name>Zn(2+)</name>
        <dbReference type="ChEBI" id="CHEBI:29105"/>
    </cofactor>
    <text evidence="9">Binds 1 zinc ion per subunit.</text>
</comment>
<keyword evidence="2 9" id="KW-0820">tRNA-binding</keyword>
<dbReference type="NCBIfam" id="NF002436">
    <property type="entry name" value="PRK01584.1"/>
    <property type="match status" value="1"/>
</dbReference>
<reference evidence="12" key="1">
    <citation type="submission" date="2017-09" db="EMBL/GenBank/DDBJ databases">
        <title>Depth-based differentiation of microbial function through sediment-hosted aquifers and enrichment of novel symbionts in the deep terrestrial subsurface.</title>
        <authorList>
            <person name="Probst A.J."/>
            <person name="Ladd B."/>
            <person name="Jarett J.K."/>
            <person name="Geller-Mcgrath D.E."/>
            <person name="Sieber C.M.K."/>
            <person name="Emerson J.B."/>
            <person name="Anantharaman K."/>
            <person name="Thomas B.C."/>
            <person name="Malmstrom R."/>
            <person name="Stieglmeier M."/>
            <person name="Klingl A."/>
            <person name="Woyke T."/>
            <person name="Ryan C.M."/>
            <person name="Banfield J.F."/>
        </authorList>
    </citation>
    <scope>NUCLEOTIDE SEQUENCE [LARGE SCALE GENOMIC DNA]</scope>
</reference>
<feature type="binding site" evidence="9">
    <location>
        <position position="585"/>
    </location>
    <ligand>
        <name>Zn(2+)</name>
        <dbReference type="ChEBI" id="CHEBI:29105"/>
    </ligand>
</feature>
<evidence type="ECO:0000256" key="8">
    <source>
        <dbReference type="ARBA" id="ARBA00023146"/>
    </source>
</evidence>
<evidence type="ECO:0000259" key="10">
    <source>
        <dbReference type="PROSITE" id="PS50860"/>
    </source>
</evidence>
<comment type="function">
    <text evidence="9">Catalyzes the attachment of alanine to tRNA(Ala) in a two-step reaction: alanine is first activated by ATP to form Ala-AMP and then transferred to the acceptor end of tRNA(Ala). Also edits incorrectly charged Ser-tRNA(Ala) and Gly-tRNA(Ala) via its editing domain.</text>
</comment>
<dbReference type="InterPro" id="IPR018163">
    <property type="entry name" value="Thr/Ala-tRNA-synth_IIc_edit"/>
</dbReference>
<dbReference type="Gene3D" id="3.30.930.10">
    <property type="entry name" value="Bira Bifunctional Protein, Domain 2"/>
    <property type="match status" value="1"/>
</dbReference>
<keyword evidence="6 9" id="KW-0694">RNA-binding</keyword>
<keyword evidence="9" id="KW-0479">Metal-binding</keyword>
<evidence type="ECO:0000313" key="11">
    <source>
        <dbReference type="EMBL" id="PIV10410.1"/>
    </source>
</evidence>
<dbReference type="EC" id="6.1.1.7" evidence="9"/>
<feature type="binding site" evidence="9">
    <location>
        <position position="483"/>
    </location>
    <ligand>
        <name>Zn(2+)</name>
        <dbReference type="ChEBI" id="CHEBI:29105"/>
    </ligand>
</feature>
<dbReference type="CDD" id="cd00673">
    <property type="entry name" value="AlaRS_core"/>
    <property type="match status" value="1"/>
</dbReference>
<proteinExistence type="inferred from homology"/>
<dbReference type="GO" id="GO:0004813">
    <property type="term" value="F:alanine-tRNA ligase activity"/>
    <property type="evidence" value="ECO:0007669"/>
    <property type="project" value="UniProtKB-UniRule"/>
</dbReference>
<evidence type="ECO:0000256" key="3">
    <source>
        <dbReference type="ARBA" id="ARBA00022598"/>
    </source>
</evidence>
<dbReference type="SUPFAM" id="SSF55186">
    <property type="entry name" value="ThrRS/AlaRS common domain"/>
    <property type="match status" value="1"/>
</dbReference>
<evidence type="ECO:0000256" key="1">
    <source>
        <dbReference type="ARBA" id="ARBA00008226"/>
    </source>
</evidence>
<dbReference type="EMBL" id="PEUX01000014">
    <property type="protein sequence ID" value="PIV10410.1"/>
    <property type="molecule type" value="Genomic_DNA"/>
</dbReference>
<gene>
    <name evidence="9" type="primary">alaS</name>
    <name evidence="11" type="ORF">COS49_00610</name>
</gene>
<evidence type="ECO:0000256" key="9">
    <source>
        <dbReference type="HAMAP-Rule" id="MF_00036"/>
    </source>
</evidence>
<dbReference type="HAMAP" id="MF_00036_B">
    <property type="entry name" value="Ala_tRNA_synth_B"/>
    <property type="match status" value="1"/>
</dbReference>
<dbReference type="GO" id="GO:0005524">
    <property type="term" value="F:ATP binding"/>
    <property type="evidence" value="ECO:0007669"/>
    <property type="project" value="UniProtKB-UniRule"/>
</dbReference>
<keyword evidence="8 9" id="KW-0030">Aminoacyl-tRNA synthetase</keyword>
<dbReference type="SUPFAM" id="SSF101353">
    <property type="entry name" value="Putative anticodon-binding domain of alanyl-tRNA synthetase (AlaRS)"/>
    <property type="match status" value="1"/>
</dbReference>
<comment type="catalytic activity">
    <reaction evidence="9">
        <text>tRNA(Ala) + L-alanine + ATP = L-alanyl-tRNA(Ala) + AMP + diphosphate</text>
        <dbReference type="Rhea" id="RHEA:12540"/>
        <dbReference type="Rhea" id="RHEA-COMP:9657"/>
        <dbReference type="Rhea" id="RHEA-COMP:9923"/>
        <dbReference type="ChEBI" id="CHEBI:30616"/>
        <dbReference type="ChEBI" id="CHEBI:33019"/>
        <dbReference type="ChEBI" id="CHEBI:57972"/>
        <dbReference type="ChEBI" id="CHEBI:78442"/>
        <dbReference type="ChEBI" id="CHEBI:78497"/>
        <dbReference type="ChEBI" id="CHEBI:456215"/>
        <dbReference type="EC" id="6.1.1.7"/>
    </reaction>
</comment>
<comment type="caution">
    <text evidence="11">The sequence shown here is derived from an EMBL/GenBank/DDBJ whole genome shotgun (WGS) entry which is preliminary data.</text>
</comment>
<dbReference type="InterPro" id="IPR018165">
    <property type="entry name" value="Ala-tRNA-synth_IIc_core"/>
</dbReference>
<dbReference type="Pfam" id="PF01411">
    <property type="entry name" value="tRNA-synt_2c"/>
    <property type="match status" value="1"/>
</dbReference>
<keyword evidence="7 9" id="KW-0648">Protein biosynthesis</keyword>
<evidence type="ECO:0000256" key="2">
    <source>
        <dbReference type="ARBA" id="ARBA00022555"/>
    </source>
</evidence>
<dbReference type="PRINTS" id="PR00980">
    <property type="entry name" value="TRNASYNTHALA"/>
</dbReference>
<dbReference type="GO" id="GO:0005737">
    <property type="term" value="C:cytoplasm"/>
    <property type="evidence" value="ECO:0007669"/>
    <property type="project" value="UniProtKB-SubCell"/>
</dbReference>
<keyword evidence="5 9" id="KW-0067">ATP-binding</keyword>
<dbReference type="InterPro" id="IPR012947">
    <property type="entry name" value="tRNA_SAD"/>
</dbReference>
<dbReference type="SMART" id="SM00863">
    <property type="entry name" value="tRNA_SAD"/>
    <property type="match status" value="1"/>
</dbReference>
<feature type="binding site" evidence="9">
    <location>
        <position position="589"/>
    </location>
    <ligand>
        <name>Zn(2+)</name>
        <dbReference type="ChEBI" id="CHEBI:29105"/>
    </ligand>
</feature>
<keyword evidence="4 9" id="KW-0547">Nucleotide-binding</keyword>
<accession>A0A2M7BV19</accession>
<dbReference type="Proteomes" id="UP000229894">
    <property type="component" value="Unassembled WGS sequence"/>
</dbReference>
<dbReference type="GO" id="GO:0002161">
    <property type="term" value="F:aminoacyl-tRNA deacylase activity"/>
    <property type="evidence" value="ECO:0007669"/>
    <property type="project" value="TreeGrafter"/>
</dbReference>
<dbReference type="PROSITE" id="PS50860">
    <property type="entry name" value="AA_TRNA_LIGASE_II_ALA"/>
    <property type="match status" value="1"/>
</dbReference>
<dbReference type="Gene3D" id="3.30.54.20">
    <property type="match status" value="1"/>
</dbReference>
<evidence type="ECO:0000256" key="4">
    <source>
        <dbReference type="ARBA" id="ARBA00022741"/>
    </source>
</evidence>
<keyword evidence="9" id="KW-0963">Cytoplasm</keyword>
<dbReference type="InterPro" id="IPR002318">
    <property type="entry name" value="Ala-tRNA-lgiase_IIc"/>
</dbReference>
<organism evidence="11 12">
    <name type="scientific">Candidatus Portnoybacteria bacterium CG03_land_8_20_14_0_80_41_10</name>
    <dbReference type="NCBI Taxonomy" id="1974808"/>
    <lineage>
        <taxon>Bacteria</taxon>
        <taxon>Candidatus Portnoyibacteriota</taxon>
    </lineage>
</organism>
<feature type="binding site" evidence="9">
    <location>
        <position position="487"/>
    </location>
    <ligand>
        <name>Zn(2+)</name>
        <dbReference type="ChEBI" id="CHEBI:29105"/>
    </ligand>
</feature>
<evidence type="ECO:0000313" key="12">
    <source>
        <dbReference type="Proteomes" id="UP000229894"/>
    </source>
</evidence>
<dbReference type="Pfam" id="PF07973">
    <property type="entry name" value="tRNA_SAD"/>
    <property type="match status" value="1"/>
</dbReference>
<dbReference type="FunFam" id="3.30.980.10:FF:000004">
    <property type="entry name" value="Alanine--tRNA ligase, cytoplasmic"/>
    <property type="match status" value="1"/>
</dbReference>
<feature type="domain" description="Alanyl-transfer RNA synthetases family profile" evidence="10">
    <location>
        <begin position="1"/>
        <end position="619"/>
    </location>
</feature>
<comment type="domain">
    <text evidence="9">Consists of three domains; the N-terminal catalytic domain, the editing domain and the C-terminal C-Ala domain. The editing domain removes incorrectly charged amino acids, while the C-Ala domain, along with tRNA(Ala), serves as a bridge to cooperatively bring together the editing and aminoacylation centers thus stimulating deacylation of misacylated tRNAs.</text>
</comment>
<protein>
    <recommendedName>
        <fullName evidence="9">Alanine--tRNA ligase</fullName>
        <ecNumber evidence="9">6.1.1.7</ecNumber>
    </recommendedName>
    <alternativeName>
        <fullName evidence="9">Alanyl-tRNA synthetase</fullName>
        <shortName evidence="9">AlaRS</shortName>
    </alternativeName>
</protein>
<keyword evidence="9" id="KW-0862">Zinc</keyword>
<dbReference type="PANTHER" id="PTHR11777:SF9">
    <property type="entry name" value="ALANINE--TRNA LIGASE, CYTOPLASMIC"/>
    <property type="match status" value="1"/>
</dbReference>
<dbReference type="InterPro" id="IPR045864">
    <property type="entry name" value="aa-tRNA-synth_II/BPL/LPL"/>
</dbReference>
<dbReference type="Gene3D" id="3.30.980.10">
    <property type="entry name" value="Threonyl-trna Synthetase, Chain A, domain 2"/>
    <property type="match status" value="1"/>
</dbReference>
<dbReference type="GO" id="GO:0006419">
    <property type="term" value="P:alanyl-tRNA aminoacylation"/>
    <property type="evidence" value="ECO:0007669"/>
    <property type="project" value="UniProtKB-UniRule"/>
</dbReference>
<dbReference type="InterPro" id="IPR018164">
    <property type="entry name" value="Ala-tRNA-synth_IIc_N"/>
</dbReference>
<evidence type="ECO:0000256" key="5">
    <source>
        <dbReference type="ARBA" id="ARBA00022840"/>
    </source>
</evidence>
<dbReference type="InterPro" id="IPR050058">
    <property type="entry name" value="Ala-tRNA_ligase"/>
</dbReference>